<organism evidence="3 4">
    <name type="scientific">Aureibacter tunicatorum</name>
    <dbReference type="NCBI Taxonomy" id="866807"/>
    <lineage>
        <taxon>Bacteria</taxon>
        <taxon>Pseudomonadati</taxon>
        <taxon>Bacteroidota</taxon>
        <taxon>Cytophagia</taxon>
        <taxon>Cytophagales</taxon>
        <taxon>Persicobacteraceae</taxon>
        <taxon>Aureibacter</taxon>
    </lineage>
</organism>
<dbReference type="GO" id="GO:0004061">
    <property type="term" value="F:arylformamidase activity"/>
    <property type="evidence" value="ECO:0007669"/>
    <property type="project" value="UniProtKB-EC"/>
</dbReference>
<dbReference type="EC" id="3.5.1.9" evidence="3"/>
<keyword evidence="1 3" id="KW-0378">Hydrolase</keyword>
<dbReference type="Pfam" id="PF20434">
    <property type="entry name" value="BD-FAE"/>
    <property type="match status" value="1"/>
</dbReference>
<dbReference type="PANTHER" id="PTHR48081">
    <property type="entry name" value="AB HYDROLASE SUPERFAMILY PROTEIN C4A8.06C"/>
    <property type="match status" value="1"/>
</dbReference>
<protein>
    <submittedName>
        <fullName evidence="3">Arylformamidase</fullName>
        <ecNumber evidence="3">3.5.1.9</ecNumber>
    </submittedName>
</protein>
<dbReference type="InterPro" id="IPR029058">
    <property type="entry name" value="AB_hydrolase_fold"/>
</dbReference>
<dbReference type="RefSeq" id="WP_309939822.1">
    <property type="nucleotide sequence ID" value="NZ_AP025305.1"/>
</dbReference>
<keyword evidence="4" id="KW-1185">Reference proteome</keyword>
<reference evidence="3" key="1">
    <citation type="submission" date="2023-07" db="EMBL/GenBank/DDBJ databases">
        <title>Genomic Encyclopedia of Type Strains, Phase IV (KMG-IV): sequencing the most valuable type-strain genomes for metagenomic binning, comparative biology and taxonomic classification.</title>
        <authorList>
            <person name="Goeker M."/>
        </authorList>
    </citation>
    <scope>NUCLEOTIDE SEQUENCE</scope>
    <source>
        <strain evidence="3">DSM 26174</strain>
    </source>
</reference>
<feature type="domain" description="BD-FAE-like" evidence="2">
    <location>
        <begin position="64"/>
        <end position="184"/>
    </location>
</feature>
<dbReference type="Gene3D" id="3.40.50.1820">
    <property type="entry name" value="alpha/beta hydrolase"/>
    <property type="match status" value="1"/>
</dbReference>
<name>A0AAE3XRA9_9BACT</name>
<dbReference type="SUPFAM" id="SSF53474">
    <property type="entry name" value="alpha/beta-Hydrolases"/>
    <property type="match status" value="1"/>
</dbReference>
<evidence type="ECO:0000313" key="4">
    <source>
        <dbReference type="Proteomes" id="UP001185092"/>
    </source>
</evidence>
<dbReference type="InterPro" id="IPR050300">
    <property type="entry name" value="GDXG_lipolytic_enzyme"/>
</dbReference>
<dbReference type="AlphaFoldDB" id="A0AAE3XRA9"/>
<evidence type="ECO:0000259" key="2">
    <source>
        <dbReference type="Pfam" id="PF20434"/>
    </source>
</evidence>
<evidence type="ECO:0000313" key="3">
    <source>
        <dbReference type="EMBL" id="MDR6240004.1"/>
    </source>
</evidence>
<dbReference type="Proteomes" id="UP001185092">
    <property type="component" value="Unassembled WGS sequence"/>
</dbReference>
<dbReference type="InterPro" id="IPR049492">
    <property type="entry name" value="BD-FAE-like_dom"/>
</dbReference>
<accession>A0AAE3XRA9</accession>
<evidence type="ECO:0000256" key="1">
    <source>
        <dbReference type="ARBA" id="ARBA00022801"/>
    </source>
</evidence>
<dbReference type="PANTHER" id="PTHR48081:SF33">
    <property type="entry name" value="KYNURENINE FORMAMIDASE"/>
    <property type="match status" value="1"/>
</dbReference>
<sequence>MNIFTMTTPQHQLNLRLRHSDFQAYLDINEYESERVRKDYVCCLNEKYGEHLLQAMDVFPSPIENSPILIFIHGGYWRGLDKKSYSFVAEPFVRNNMTVCVVNYRLLPQVNMKSLLDDVMKAVAWIQKEAKHYNGDAHSLILSGHSAGGHIALKTYLMNEKLRPSIKAICSLSGIFDLNVVKNSYLNETLKLDAYDADSYSVSNKDLSILTCPTLLSVGSDETELFIEQSKTLFSKNKHIANLKYFECEHLNHYQIIHHFGHAESVLARFVIENK</sequence>
<proteinExistence type="predicted"/>
<dbReference type="EMBL" id="JAVDQD010000003">
    <property type="protein sequence ID" value="MDR6240004.1"/>
    <property type="molecule type" value="Genomic_DNA"/>
</dbReference>
<comment type="caution">
    <text evidence="3">The sequence shown here is derived from an EMBL/GenBank/DDBJ whole genome shotgun (WGS) entry which is preliminary data.</text>
</comment>
<gene>
    <name evidence="3" type="ORF">HNQ88_003052</name>
</gene>